<protein>
    <recommendedName>
        <fullName evidence="1">5'-Nucleotidase C-terminal domain-containing protein</fullName>
    </recommendedName>
</protein>
<dbReference type="GO" id="GO:0030288">
    <property type="term" value="C:outer membrane-bounded periplasmic space"/>
    <property type="evidence" value="ECO:0007669"/>
    <property type="project" value="TreeGrafter"/>
</dbReference>
<comment type="caution">
    <text evidence="2">The sequence shown here is derived from an EMBL/GenBank/DDBJ whole genome shotgun (WGS) entry which is preliminary data.</text>
</comment>
<reference evidence="2 3" key="1">
    <citation type="submission" date="2019-07" db="EMBL/GenBank/DDBJ databases">
        <title>Whole genome shotgun sequence of Chryseobacterium lathyri NBRC 105250.</title>
        <authorList>
            <person name="Hosoyama A."/>
            <person name="Uohara A."/>
            <person name="Ohji S."/>
            <person name="Ichikawa N."/>
        </authorList>
    </citation>
    <scope>NUCLEOTIDE SEQUENCE [LARGE SCALE GENOMIC DNA]</scope>
    <source>
        <strain evidence="2 3">NBRC 105250</strain>
    </source>
</reference>
<evidence type="ECO:0000313" key="3">
    <source>
        <dbReference type="Proteomes" id="UP000321150"/>
    </source>
</evidence>
<gene>
    <name evidence="2" type="ORF">CLA01_36930</name>
</gene>
<dbReference type="PRINTS" id="PR01607">
    <property type="entry name" value="APYRASEFAMLY"/>
</dbReference>
<dbReference type="GO" id="GO:0009166">
    <property type="term" value="P:nucleotide catabolic process"/>
    <property type="evidence" value="ECO:0007669"/>
    <property type="project" value="InterPro"/>
</dbReference>
<accession>A0A511YEL1</accession>
<dbReference type="Proteomes" id="UP000321150">
    <property type="component" value="Unassembled WGS sequence"/>
</dbReference>
<dbReference type="SUPFAM" id="SSF55816">
    <property type="entry name" value="5'-nucleotidase (syn. UDP-sugar hydrolase), C-terminal domain"/>
    <property type="match status" value="1"/>
</dbReference>
<dbReference type="InterPro" id="IPR036907">
    <property type="entry name" value="5'-Nucleotdase_C_sf"/>
</dbReference>
<dbReference type="Pfam" id="PF02872">
    <property type="entry name" value="5_nucleotid_C"/>
    <property type="match status" value="1"/>
</dbReference>
<evidence type="ECO:0000259" key="1">
    <source>
        <dbReference type="Pfam" id="PF02872"/>
    </source>
</evidence>
<dbReference type="Gene3D" id="3.90.780.10">
    <property type="entry name" value="5'-Nucleotidase, C-terminal domain"/>
    <property type="match status" value="1"/>
</dbReference>
<organism evidence="2 3">
    <name type="scientific">Chryseobacterium lathyri</name>
    <dbReference type="NCBI Taxonomy" id="395933"/>
    <lineage>
        <taxon>Bacteria</taxon>
        <taxon>Pseudomonadati</taxon>
        <taxon>Bacteroidota</taxon>
        <taxon>Flavobacteriia</taxon>
        <taxon>Flavobacteriales</taxon>
        <taxon>Weeksellaceae</taxon>
        <taxon>Chryseobacterium group</taxon>
        <taxon>Chryseobacterium</taxon>
    </lineage>
</organism>
<sequence>MVITYDLKKNNLQHMKNKFLLLGIALATFTACKTASTLQLAQVQPQKNISINNELKNDEEFVKVIEPYKQKLDKEMNQKISHTSIDLTKQGDNSNLGNLLADYTFEGADAWTKKNLNKSVDAALINIGGIRTTIGKGDILLKSVFEVMPFENEVIIVKMKGSDLQGLFDYYAKTQVNNPVSHLYIETNNGQLTKSQINGKPVNPDQDYYIATSDYLALGGDNMKFFSKGESISTGIRLRDLFIEYFRKTSEVVPNTDVRLNFIGKK</sequence>
<dbReference type="PANTHER" id="PTHR11575:SF24">
    <property type="entry name" value="5'-NUCLEOTIDASE"/>
    <property type="match status" value="1"/>
</dbReference>
<dbReference type="InterPro" id="IPR006179">
    <property type="entry name" value="5_nucleotidase/apyrase"/>
</dbReference>
<dbReference type="PANTHER" id="PTHR11575">
    <property type="entry name" value="5'-NUCLEOTIDASE-RELATED"/>
    <property type="match status" value="1"/>
</dbReference>
<evidence type="ECO:0000313" key="2">
    <source>
        <dbReference type="EMBL" id="GEN73621.1"/>
    </source>
</evidence>
<dbReference type="GO" id="GO:0016787">
    <property type="term" value="F:hydrolase activity"/>
    <property type="evidence" value="ECO:0007669"/>
    <property type="project" value="InterPro"/>
</dbReference>
<dbReference type="EMBL" id="BJYI01000017">
    <property type="protein sequence ID" value="GEN73621.1"/>
    <property type="molecule type" value="Genomic_DNA"/>
</dbReference>
<proteinExistence type="predicted"/>
<dbReference type="AlphaFoldDB" id="A0A511YEL1"/>
<dbReference type="InterPro" id="IPR008334">
    <property type="entry name" value="5'-Nucleotdase_C"/>
</dbReference>
<feature type="domain" description="5'-Nucleotidase C-terminal" evidence="1">
    <location>
        <begin position="88"/>
        <end position="227"/>
    </location>
</feature>
<name>A0A511YEL1_9FLAO</name>